<gene>
    <name evidence="2" type="ORF">CSUB01_12299</name>
</gene>
<dbReference type="HOGENOM" id="CLU_044860_0_0_1"/>
<dbReference type="AlphaFoldDB" id="A0A066WZB8"/>
<organism evidence="2 3">
    <name type="scientific">Colletotrichum sublineola</name>
    <name type="common">Sorghum anthracnose fungus</name>
    <dbReference type="NCBI Taxonomy" id="1173701"/>
    <lineage>
        <taxon>Eukaryota</taxon>
        <taxon>Fungi</taxon>
        <taxon>Dikarya</taxon>
        <taxon>Ascomycota</taxon>
        <taxon>Pezizomycotina</taxon>
        <taxon>Sordariomycetes</taxon>
        <taxon>Hypocreomycetidae</taxon>
        <taxon>Glomerellales</taxon>
        <taxon>Glomerellaceae</taxon>
        <taxon>Colletotrichum</taxon>
        <taxon>Colletotrichum graminicola species complex</taxon>
    </lineage>
</organism>
<evidence type="ECO:0000313" key="3">
    <source>
        <dbReference type="Proteomes" id="UP000027238"/>
    </source>
</evidence>
<reference evidence="3" key="1">
    <citation type="journal article" date="2014" name="Genome Announc.">
        <title>Draft genome sequence of Colletotrichum sublineola, a destructive pathogen of cultivated sorghum.</title>
        <authorList>
            <person name="Baroncelli R."/>
            <person name="Sanz-Martin J.M."/>
            <person name="Rech G.E."/>
            <person name="Sukno S.A."/>
            <person name="Thon M.R."/>
        </authorList>
    </citation>
    <scope>NUCLEOTIDE SEQUENCE [LARGE SCALE GENOMIC DNA]</scope>
    <source>
        <strain evidence="3">TX430BB</strain>
    </source>
</reference>
<feature type="compositionally biased region" description="Basic residues" evidence="1">
    <location>
        <begin position="332"/>
        <end position="342"/>
    </location>
</feature>
<dbReference type="eggNOG" id="ENOG502SN70">
    <property type="taxonomic scope" value="Eukaryota"/>
</dbReference>
<feature type="compositionally biased region" description="Polar residues" evidence="1">
    <location>
        <begin position="21"/>
        <end position="32"/>
    </location>
</feature>
<feature type="region of interest" description="Disordered" evidence="1">
    <location>
        <begin position="321"/>
        <end position="350"/>
    </location>
</feature>
<dbReference type="EMBL" id="JMSE01001346">
    <property type="protein sequence ID" value="KDN62218.1"/>
    <property type="molecule type" value="Genomic_DNA"/>
</dbReference>
<keyword evidence="3" id="KW-1185">Reference proteome</keyword>
<sequence>MASPASFSRDSFAEETRPKLDSSTPPENNSFLLTPPASCGQEATSDFDADEWIRTLEGCRDASTSCPSTTRIRVPSVHYPRAMGELRRRPSLSGFIEDKVQWDYDSASGIITLRMPAPVHDVFSTSVANEVHKQLQQIATQRDKDGAFAGQIINGGSSRILLQKTGEWPTDPTIQLQRHPDAQFQHKQAAFPGVVLEVSYSQDGKNLKKLAWDYILHSNGDIKAVIGLDINHGVKPSTVSLWRPEYTRDEGDDLDTLGVRTEISYRAFRSPNLDHVNGTDVIQLALCDFTTDALSDVSTASICIKFERLAELLDEAEEIQKAREQGSDGGIRSKRTLKKRPRSSSPAEQILSDDELVFRIQEREALKQADVKDRDFHPPVKRRS</sequence>
<evidence type="ECO:0000313" key="2">
    <source>
        <dbReference type="EMBL" id="KDN62218.1"/>
    </source>
</evidence>
<protein>
    <submittedName>
        <fullName evidence="2">Uncharacterized protein</fullName>
    </submittedName>
</protein>
<dbReference type="STRING" id="1173701.A0A066WZB8"/>
<feature type="region of interest" description="Disordered" evidence="1">
    <location>
        <begin position="1"/>
        <end position="43"/>
    </location>
</feature>
<evidence type="ECO:0000256" key="1">
    <source>
        <dbReference type="SAM" id="MobiDB-lite"/>
    </source>
</evidence>
<feature type="compositionally biased region" description="Basic and acidic residues" evidence="1">
    <location>
        <begin position="11"/>
        <end position="20"/>
    </location>
</feature>
<name>A0A066WZB8_COLSU</name>
<dbReference type="OMA" id="TMHIEQV"/>
<dbReference type="Proteomes" id="UP000027238">
    <property type="component" value="Unassembled WGS sequence"/>
</dbReference>
<dbReference type="OrthoDB" id="4847180at2759"/>
<proteinExistence type="predicted"/>
<comment type="caution">
    <text evidence="2">The sequence shown here is derived from an EMBL/GenBank/DDBJ whole genome shotgun (WGS) entry which is preliminary data.</text>
</comment>
<accession>A0A066WZB8</accession>